<proteinExistence type="predicted"/>
<keyword evidence="2" id="KW-1185">Reference proteome</keyword>
<protein>
    <submittedName>
        <fullName evidence="1">Uncharacterized protein</fullName>
    </submittedName>
</protein>
<name>A0ACB8AKW8_9AGAM</name>
<evidence type="ECO:0000313" key="2">
    <source>
        <dbReference type="Proteomes" id="UP000790377"/>
    </source>
</evidence>
<evidence type="ECO:0000313" key="1">
    <source>
        <dbReference type="EMBL" id="KAH7914034.1"/>
    </source>
</evidence>
<organism evidence="1 2">
    <name type="scientific">Hygrophoropsis aurantiaca</name>
    <dbReference type="NCBI Taxonomy" id="72124"/>
    <lineage>
        <taxon>Eukaryota</taxon>
        <taxon>Fungi</taxon>
        <taxon>Dikarya</taxon>
        <taxon>Basidiomycota</taxon>
        <taxon>Agaricomycotina</taxon>
        <taxon>Agaricomycetes</taxon>
        <taxon>Agaricomycetidae</taxon>
        <taxon>Boletales</taxon>
        <taxon>Coniophorineae</taxon>
        <taxon>Hygrophoropsidaceae</taxon>
        <taxon>Hygrophoropsis</taxon>
    </lineage>
</organism>
<gene>
    <name evidence="1" type="ORF">BJ138DRAFT_1144769</name>
</gene>
<accession>A0ACB8AKW8</accession>
<sequence length="138" mass="15029">MLVAICTSAPCCNWMLLVEYFFSCCLIMGCASSLTLGLLYVLVICAVVLVVHSVSVIVGPYWPVYSLAPSVVQLDRIQNSSIDKRALKLSVTFLAADERTQDFRVGLLLSLCCLVLVFSGRSIVIHSCPNVATPTKVR</sequence>
<comment type="caution">
    <text evidence="1">The sequence shown here is derived from an EMBL/GenBank/DDBJ whole genome shotgun (WGS) entry which is preliminary data.</text>
</comment>
<reference evidence="1" key="1">
    <citation type="journal article" date="2021" name="New Phytol.">
        <title>Evolutionary innovations through gain and loss of genes in the ectomycorrhizal Boletales.</title>
        <authorList>
            <person name="Wu G."/>
            <person name="Miyauchi S."/>
            <person name="Morin E."/>
            <person name="Kuo A."/>
            <person name="Drula E."/>
            <person name="Varga T."/>
            <person name="Kohler A."/>
            <person name="Feng B."/>
            <person name="Cao Y."/>
            <person name="Lipzen A."/>
            <person name="Daum C."/>
            <person name="Hundley H."/>
            <person name="Pangilinan J."/>
            <person name="Johnson J."/>
            <person name="Barry K."/>
            <person name="LaButti K."/>
            <person name="Ng V."/>
            <person name="Ahrendt S."/>
            <person name="Min B."/>
            <person name="Choi I.G."/>
            <person name="Park H."/>
            <person name="Plett J.M."/>
            <person name="Magnuson J."/>
            <person name="Spatafora J.W."/>
            <person name="Nagy L.G."/>
            <person name="Henrissat B."/>
            <person name="Grigoriev I.V."/>
            <person name="Yang Z.L."/>
            <person name="Xu J."/>
            <person name="Martin F.M."/>
        </authorList>
    </citation>
    <scope>NUCLEOTIDE SEQUENCE</scope>
    <source>
        <strain evidence="1">ATCC 28755</strain>
    </source>
</reference>
<dbReference type="EMBL" id="MU267620">
    <property type="protein sequence ID" value="KAH7914034.1"/>
    <property type="molecule type" value="Genomic_DNA"/>
</dbReference>
<dbReference type="Proteomes" id="UP000790377">
    <property type="component" value="Unassembled WGS sequence"/>
</dbReference>